<evidence type="ECO:0000256" key="3">
    <source>
        <dbReference type="ARBA" id="ARBA00023125"/>
    </source>
</evidence>
<dbReference type="PANTHER" id="PTHR30204">
    <property type="entry name" value="REDOX-CYCLING DRUG-SENSING TRANSCRIPTIONAL ACTIVATOR SOXR"/>
    <property type="match status" value="1"/>
</dbReference>
<dbReference type="Gene3D" id="3.20.80.10">
    <property type="entry name" value="Regulatory factor, effector binding domain"/>
    <property type="match status" value="1"/>
</dbReference>
<dbReference type="STRING" id="1529.SAMN04487885_112104"/>
<dbReference type="GO" id="GO:0003700">
    <property type="term" value="F:DNA-binding transcription factor activity"/>
    <property type="evidence" value="ECO:0007669"/>
    <property type="project" value="InterPro"/>
</dbReference>
<dbReference type="InterPro" id="IPR009061">
    <property type="entry name" value="DNA-bd_dom_put_sf"/>
</dbReference>
<evidence type="ECO:0000313" key="7">
    <source>
        <dbReference type="EMBL" id="PWL54614.1"/>
    </source>
</evidence>
<dbReference type="AlphaFoldDB" id="A0A1I2M361"/>
<dbReference type="CDD" id="cd01107">
    <property type="entry name" value="HTH_BmrR"/>
    <property type="match status" value="1"/>
</dbReference>
<dbReference type="InterPro" id="IPR029442">
    <property type="entry name" value="GyrI-like"/>
</dbReference>
<evidence type="ECO:0000256" key="4">
    <source>
        <dbReference type="ARBA" id="ARBA00023163"/>
    </source>
</evidence>
<evidence type="ECO:0000256" key="1">
    <source>
        <dbReference type="ARBA" id="ARBA00022491"/>
    </source>
</evidence>
<reference evidence="7 10" key="2">
    <citation type="submission" date="2018-03" db="EMBL/GenBank/DDBJ databases">
        <title>The uncultured portion of the human microbiome is neutrally assembled.</title>
        <authorList>
            <person name="Jeraldo P."/>
            <person name="Boardman L."/>
            <person name="White B.A."/>
            <person name="Nelson H."/>
            <person name="Goldenfeld N."/>
            <person name="Chia N."/>
        </authorList>
    </citation>
    <scope>NUCLEOTIDE SEQUENCE [LARGE SCALE GENOMIC DNA]</scope>
    <source>
        <strain evidence="7">CIM:MAG 903</strain>
    </source>
</reference>
<accession>A0A1I2M361</accession>
<dbReference type="EMBL" id="FOOE01000012">
    <property type="protein sequence ID" value="SFF85290.1"/>
    <property type="molecule type" value="Genomic_DNA"/>
</dbReference>
<dbReference type="eggNOG" id="COG0789">
    <property type="taxonomic scope" value="Bacteria"/>
</dbReference>
<dbReference type="eggNOG" id="COG4978">
    <property type="taxonomic scope" value="Bacteria"/>
</dbReference>
<dbReference type="Pfam" id="PF13411">
    <property type="entry name" value="MerR_1"/>
    <property type="match status" value="1"/>
</dbReference>
<keyword evidence="1" id="KW-0678">Repressor</keyword>
<evidence type="ECO:0000313" key="10">
    <source>
        <dbReference type="Proteomes" id="UP000246114"/>
    </source>
</evidence>
<dbReference type="InterPro" id="IPR011256">
    <property type="entry name" value="Reg_factor_effector_dom_sf"/>
</dbReference>
<dbReference type="OrthoDB" id="9773308at2"/>
<feature type="coiled-coil region" evidence="5">
    <location>
        <begin position="82"/>
        <end position="112"/>
    </location>
</feature>
<evidence type="ECO:0000313" key="8">
    <source>
        <dbReference type="EMBL" id="SFF85290.1"/>
    </source>
</evidence>
<gene>
    <name evidence="7" type="ORF">DBY38_03715</name>
    <name evidence="8" type="ORF">SAMN04487885_112104</name>
</gene>
<dbReference type="SUPFAM" id="SSF46955">
    <property type="entry name" value="Putative DNA-binding domain"/>
    <property type="match status" value="1"/>
</dbReference>
<dbReference type="Proteomes" id="UP000182135">
    <property type="component" value="Unassembled WGS sequence"/>
</dbReference>
<dbReference type="SMART" id="SM00422">
    <property type="entry name" value="HTH_MERR"/>
    <property type="match status" value="1"/>
</dbReference>
<dbReference type="PROSITE" id="PS50937">
    <property type="entry name" value="HTH_MERR_2"/>
    <property type="match status" value="1"/>
</dbReference>
<dbReference type="InterPro" id="IPR000551">
    <property type="entry name" value="MerR-type_HTH_dom"/>
</dbReference>
<feature type="domain" description="HTH merR-type" evidence="6">
    <location>
        <begin position="4"/>
        <end position="74"/>
    </location>
</feature>
<keyword evidence="4" id="KW-0804">Transcription</keyword>
<dbReference type="InterPro" id="IPR047057">
    <property type="entry name" value="MerR_fam"/>
</dbReference>
<dbReference type="GeneID" id="90545063"/>
<dbReference type="Proteomes" id="UP000246114">
    <property type="component" value="Unassembled WGS sequence"/>
</dbReference>
<dbReference type="Pfam" id="PF06445">
    <property type="entry name" value="GyrI-like"/>
    <property type="match status" value="1"/>
</dbReference>
<sequence length="273" mass="32427">MNTKFSIGEVAKLHNISVQTLRHYDKIGLLKPAYVNESSNYRYYSVKHFIMIDFIKQCKAMGLSLDEIKILIDNYTSIDSILDVITKQKEMIEEKISELQNIKSNIFFLEDRIQTIMKEGTNKVFIKHIQEKKFIKYDNTKRYTEEFEINLSRILSSIEQKRGCYNKELAFLTSYEDFRKNNNLEYHTMMININDTSIVGDNEIITFKEGEYLTINFDDDYKDTSKYYKKILQYIDEHNINVTEDFYEIYVMTRVGTEGKEKSLGQIQIRIDQ</sequence>
<keyword evidence="3 8" id="KW-0238">DNA-binding</keyword>
<dbReference type="Gene3D" id="1.10.1660.10">
    <property type="match status" value="1"/>
</dbReference>
<evidence type="ECO:0000259" key="6">
    <source>
        <dbReference type="PROSITE" id="PS50937"/>
    </source>
</evidence>
<keyword evidence="5" id="KW-0175">Coiled coil</keyword>
<protein>
    <submittedName>
        <fullName evidence="8">DNA-binding transcriptional regulator, MerR family</fullName>
    </submittedName>
    <submittedName>
        <fullName evidence="7">MerR family DNA-binding transcriptional regulator</fullName>
    </submittedName>
</protein>
<dbReference type="RefSeq" id="WP_027639982.1">
    <property type="nucleotide sequence ID" value="NZ_BAAACD010000011.1"/>
</dbReference>
<name>A0A1I2M361_9CLOT</name>
<dbReference type="SUPFAM" id="SSF55136">
    <property type="entry name" value="Probable bacterial effector-binding domain"/>
    <property type="match status" value="1"/>
</dbReference>
<keyword evidence="9" id="KW-1185">Reference proteome</keyword>
<dbReference type="GO" id="GO:0003677">
    <property type="term" value="F:DNA binding"/>
    <property type="evidence" value="ECO:0007669"/>
    <property type="project" value="UniProtKB-KW"/>
</dbReference>
<proteinExistence type="predicted"/>
<dbReference type="EMBL" id="QAMZ01000019">
    <property type="protein sequence ID" value="PWL54614.1"/>
    <property type="molecule type" value="Genomic_DNA"/>
</dbReference>
<dbReference type="PANTHER" id="PTHR30204:SF69">
    <property type="entry name" value="MERR-FAMILY TRANSCRIPTIONAL REGULATOR"/>
    <property type="match status" value="1"/>
</dbReference>
<evidence type="ECO:0000256" key="5">
    <source>
        <dbReference type="SAM" id="Coils"/>
    </source>
</evidence>
<evidence type="ECO:0000313" key="9">
    <source>
        <dbReference type="Proteomes" id="UP000182135"/>
    </source>
</evidence>
<evidence type="ECO:0000256" key="2">
    <source>
        <dbReference type="ARBA" id="ARBA00023015"/>
    </source>
</evidence>
<keyword evidence="2" id="KW-0805">Transcription regulation</keyword>
<reference evidence="8 9" key="1">
    <citation type="submission" date="2016-10" db="EMBL/GenBank/DDBJ databases">
        <authorList>
            <person name="de Groot N.N."/>
        </authorList>
    </citation>
    <scope>NUCLEOTIDE SEQUENCE [LARGE SCALE GENOMIC DNA]</scope>
    <source>
        <strain evidence="8 9">NLAE-zl-G419</strain>
    </source>
</reference>
<organism evidence="8 9">
    <name type="scientific">Clostridium cadaveris</name>
    <dbReference type="NCBI Taxonomy" id="1529"/>
    <lineage>
        <taxon>Bacteria</taxon>
        <taxon>Bacillati</taxon>
        <taxon>Bacillota</taxon>
        <taxon>Clostridia</taxon>
        <taxon>Eubacteriales</taxon>
        <taxon>Clostridiaceae</taxon>
        <taxon>Clostridium</taxon>
    </lineage>
</organism>